<dbReference type="EMBL" id="VCGU01000002">
    <property type="protein sequence ID" value="TRY79196.1"/>
    <property type="molecule type" value="Genomic_DNA"/>
</dbReference>
<dbReference type="InterPro" id="IPR013088">
    <property type="entry name" value="Znf_NHR/GATA"/>
</dbReference>
<dbReference type="PANTHER" id="PTHR24082:SF507">
    <property type="entry name" value="BILE ACID RECEPTOR-RELATED"/>
    <property type="match status" value="1"/>
</dbReference>
<dbReference type="InterPro" id="IPR050234">
    <property type="entry name" value="Nuclear_hormone_rcpt_NR1"/>
</dbReference>
<keyword evidence="7" id="KW-0675">Receptor</keyword>
<dbReference type="PROSITE" id="PS51030">
    <property type="entry name" value="NUCLEAR_REC_DBD_2"/>
    <property type="match status" value="1"/>
</dbReference>
<feature type="domain" description="Nuclear receptor" evidence="10">
    <location>
        <begin position="255"/>
        <end position="334"/>
    </location>
</feature>
<dbReference type="GO" id="GO:0008270">
    <property type="term" value="F:zinc ion binding"/>
    <property type="evidence" value="ECO:0007669"/>
    <property type="project" value="UniProtKB-KW"/>
</dbReference>
<dbReference type="Gene3D" id="3.30.50.10">
    <property type="entry name" value="Erythroid Transcription Factor GATA-1, subunit A"/>
    <property type="match status" value="1"/>
</dbReference>
<feature type="compositionally biased region" description="Basic residues" evidence="9">
    <location>
        <begin position="227"/>
        <end position="236"/>
    </location>
</feature>
<keyword evidence="12" id="KW-1185">Reference proteome</keyword>
<dbReference type="GO" id="GO:0045944">
    <property type="term" value="P:positive regulation of transcription by RNA polymerase II"/>
    <property type="evidence" value="ECO:0007669"/>
    <property type="project" value="TreeGrafter"/>
</dbReference>
<evidence type="ECO:0000256" key="4">
    <source>
        <dbReference type="ARBA" id="ARBA00023015"/>
    </source>
</evidence>
<keyword evidence="1" id="KW-0479">Metal-binding</keyword>
<dbReference type="GO" id="GO:0030154">
    <property type="term" value="P:cell differentiation"/>
    <property type="evidence" value="ECO:0007669"/>
    <property type="project" value="TreeGrafter"/>
</dbReference>
<comment type="caution">
    <text evidence="11">The sequence shown here is derived from an EMBL/GenBank/DDBJ whole genome shotgun (WGS) entry which is preliminary data.</text>
</comment>
<evidence type="ECO:0000256" key="9">
    <source>
        <dbReference type="SAM" id="MobiDB-lite"/>
    </source>
</evidence>
<gene>
    <name evidence="11" type="ORF">TCAL_07378</name>
</gene>
<proteinExistence type="predicted"/>
<dbReference type="STRING" id="6832.A0A553PNE3"/>
<keyword evidence="6" id="KW-0804">Transcription</keyword>
<organism evidence="11 12">
    <name type="scientific">Tigriopus californicus</name>
    <name type="common">Marine copepod</name>
    <dbReference type="NCBI Taxonomy" id="6832"/>
    <lineage>
        <taxon>Eukaryota</taxon>
        <taxon>Metazoa</taxon>
        <taxon>Ecdysozoa</taxon>
        <taxon>Arthropoda</taxon>
        <taxon>Crustacea</taxon>
        <taxon>Multicrustacea</taxon>
        <taxon>Hexanauplia</taxon>
        <taxon>Copepoda</taxon>
        <taxon>Harpacticoida</taxon>
        <taxon>Harpacticidae</taxon>
        <taxon>Tigriopus</taxon>
    </lineage>
</organism>
<keyword evidence="3" id="KW-0862">Zinc</keyword>
<keyword evidence="4" id="KW-0805">Transcription regulation</keyword>
<evidence type="ECO:0000256" key="3">
    <source>
        <dbReference type="ARBA" id="ARBA00022833"/>
    </source>
</evidence>
<evidence type="ECO:0000256" key="2">
    <source>
        <dbReference type="ARBA" id="ARBA00022771"/>
    </source>
</evidence>
<evidence type="ECO:0000256" key="6">
    <source>
        <dbReference type="ARBA" id="ARBA00023163"/>
    </source>
</evidence>
<dbReference type="Pfam" id="PF00105">
    <property type="entry name" value="zf-C4"/>
    <property type="match status" value="1"/>
</dbReference>
<dbReference type="PRINTS" id="PR00047">
    <property type="entry name" value="STROIDFINGER"/>
</dbReference>
<dbReference type="GO" id="GO:0000978">
    <property type="term" value="F:RNA polymerase II cis-regulatory region sequence-specific DNA binding"/>
    <property type="evidence" value="ECO:0007669"/>
    <property type="project" value="TreeGrafter"/>
</dbReference>
<reference evidence="11 12" key="1">
    <citation type="journal article" date="2018" name="Nat. Ecol. Evol.">
        <title>Genomic signatures of mitonuclear coevolution across populations of Tigriopus californicus.</title>
        <authorList>
            <person name="Barreto F.S."/>
            <person name="Watson E.T."/>
            <person name="Lima T.G."/>
            <person name="Willett C.S."/>
            <person name="Edmands S."/>
            <person name="Li W."/>
            <person name="Burton R.S."/>
        </authorList>
    </citation>
    <scope>NUCLEOTIDE SEQUENCE [LARGE SCALE GENOMIC DNA]</scope>
    <source>
        <strain evidence="11 12">San Diego</strain>
    </source>
</reference>
<dbReference type="GO" id="GO:0004879">
    <property type="term" value="F:nuclear receptor activity"/>
    <property type="evidence" value="ECO:0007669"/>
    <property type="project" value="TreeGrafter"/>
</dbReference>
<dbReference type="InterPro" id="IPR001628">
    <property type="entry name" value="Znf_hrmn_rcpt"/>
</dbReference>
<evidence type="ECO:0000256" key="8">
    <source>
        <dbReference type="ARBA" id="ARBA00023242"/>
    </source>
</evidence>
<protein>
    <recommendedName>
        <fullName evidence="10">Nuclear receptor domain-containing protein</fullName>
    </recommendedName>
</protein>
<dbReference type="GO" id="GO:0000122">
    <property type="term" value="P:negative regulation of transcription by RNA polymerase II"/>
    <property type="evidence" value="ECO:0007669"/>
    <property type="project" value="TreeGrafter"/>
</dbReference>
<evidence type="ECO:0000256" key="1">
    <source>
        <dbReference type="ARBA" id="ARBA00022723"/>
    </source>
</evidence>
<dbReference type="SUPFAM" id="SSF57716">
    <property type="entry name" value="Glucocorticoid receptor-like (DNA-binding domain)"/>
    <property type="match status" value="1"/>
</dbReference>
<keyword evidence="5" id="KW-0238">DNA-binding</keyword>
<sequence length="379" mass="42331">MSLADNGSNHYPIRKARILSNFYIQQPQNEAIISNEDDSDEVKILHVVPSRLAVPMKDLPPTLPSPSPGSSSFTSMGPGALPQETPNLSRPKSLPIQLSLRSELTPSSILDPPGPSFESSPVPRIAHSPENVPNHSPQTLKVVQKVADDTWIEINLPYDTLEDGERLKRMSSTIETLATSYRNILSSSPSQANCSCPQASGPRNACHSQLDTADVVPGSQRPPQPKKANKPAKRPMHFVLQDPSDDREDLPVMEKRRCSICTASVESFHLNYGVSSCYSCRAFFRRSVQKNIHPMFVCHFGRRCTLNPYNRSDCRKCRFQKCLDQGMKTTSVLSHGQKMVRFRKHIGLKQAEQFQGNQRTSISLRSFRKPKKQSGLRSV</sequence>
<feature type="compositionally biased region" description="Low complexity" evidence="9">
    <location>
        <begin position="68"/>
        <end position="78"/>
    </location>
</feature>
<evidence type="ECO:0000259" key="10">
    <source>
        <dbReference type="PROSITE" id="PS51030"/>
    </source>
</evidence>
<dbReference type="PROSITE" id="PS00031">
    <property type="entry name" value="NUCLEAR_REC_DBD_1"/>
    <property type="match status" value="1"/>
</dbReference>
<feature type="region of interest" description="Disordered" evidence="9">
    <location>
        <begin position="205"/>
        <end position="236"/>
    </location>
</feature>
<evidence type="ECO:0000313" key="11">
    <source>
        <dbReference type="EMBL" id="TRY79196.1"/>
    </source>
</evidence>
<keyword evidence="8" id="KW-0539">Nucleus</keyword>
<dbReference type="Proteomes" id="UP000318571">
    <property type="component" value="Chromosome 6"/>
</dbReference>
<evidence type="ECO:0000256" key="7">
    <source>
        <dbReference type="ARBA" id="ARBA00023170"/>
    </source>
</evidence>
<accession>A0A553PNE3</accession>
<feature type="region of interest" description="Disordered" evidence="9">
    <location>
        <begin position="55"/>
        <end position="91"/>
    </location>
</feature>
<dbReference type="AlphaFoldDB" id="A0A553PNE3"/>
<dbReference type="OrthoDB" id="6159439at2759"/>
<dbReference type="PANTHER" id="PTHR24082">
    <property type="entry name" value="NUCLEAR HORMONE RECEPTOR"/>
    <property type="match status" value="1"/>
</dbReference>
<name>A0A553PNE3_TIGCA</name>
<dbReference type="SMART" id="SM00399">
    <property type="entry name" value="ZnF_C4"/>
    <property type="match status" value="1"/>
</dbReference>
<evidence type="ECO:0000313" key="12">
    <source>
        <dbReference type="Proteomes" id="UP000318571"/>
    </source>
</evidence>
<evidence type="ECO:0000256" key="5">
    <source>
        <dbReference type="ARBA" id="ARBA00023125"/>
    </source>
</evidence>
<keyword evidence="2" id="KW-0863">Zinc-finger</keyword>